<dbReference type="FunCoup" id="A0A395JJZ0">
    <property type="interactions" value="123"/>
</dbReference>
<dbReference type="InterPro" id="IPR050101">
    <property type="entry name" value="CinA"/>
</dbReference>
<dbReference type="Proteomes" id="UP000253083">
    <property type="component" value="Unassembled WGS sequence"/>
</dbReference>
<comment type="similarity">
    <text evidence="1">Belongs to the CinA family.</text>
</comment>
<dbReference type="CDD" id="cd00885">
    <property type="entry name" value="cinA"/>
    <property type="match status" value="1"/>
</dbReference>
<accession>A0A395JJZ0</accession>
<dbReference type="InterPro" id="IPR008136">
    <property type="entry name" value="CinA_C"/>
</dbReference>
<dbReference type="Pfam" id="PF02464">
    <property type="entry name" value="CinA"/>
    <property type="match status" value="1"/>
</dbReference>
<dbReference type="PIRSF" id="PIRSF006728">
    <property type="entry name" value="CinA"/>
    <property type="match status" value="1"/>
</dbReference>
<feature type="domain" description="MoaB/Mog" evidence="2">
    <location>
        <begin position="4"/>
        <end position="170"/>
    </location>
</feature>
<dbReference type="InterPro" id="IPR001453">
    <property type="entry name" value="MoaB/Mog_dom"/>
</dbReference>
<sequence length="425" mass="45751">MKVSLLLTGNELMTGDTVDSNSAYIAQSLKDINLVPFIKTVVGDDLTLLVKSIQELSAVTDVLIVNGGLGPTVDDLTAQALSMAVGSPLARNAQAFEKLDEWAQRRGFVITESNLKQAELPAVCDIIDNPKGSAVGFRCEYNGCLIMCTPGVPSELKPMVENHLLPLIRAHGAITTVSDITRIRVFGITESGLQDTVNEVFPDWPPEVDLGFRVQMPVIEVKLATLSEDARVLNETWTKKFIDHFSDYVIGYDDVRLSQALNAALMEKRLVLSTAESCTGGLIAAGITSEAGASSVFQAGYVTYSNAAKHRDLGVSLEALDEFGAVSEQVVTEMVAGALSRSGADIALAISGIAGPDGGSPDKPVGTVWMAWGEVGQIQARKFYFPTQRLAFQRTASAIAMDLVRRHVLGLPTDVDYFSELKKKR</sequence>
<dbReference type="PANTHER" id="PTHR13939">
    <property type="entry name" value="NICOTINAMIDE-NUCLEOTIDE AMIDOHYDROLASE PNCC"/>
    <property type="match status" value="1"/>
</dbReference>
<dbReference type="Pfam" id="PF00994">
    <property type="entry name" value="MoCF_biosynth"/>
    <property type="match status" value="1"/>
</dbReference>
<keyword evidence="4" id="KW-1185">Reference proteome</keyword>
<dbReference type="Gene3D" id="3.40.980.10">
    <property type="entry name" value="MoaB/Mog-like domain"/>
    <property type="match status" value="1"/>
</dbReference>
<evidence type="ECO:0000256" key="1">
    <source>
        <dbReference type="HAMAP-Rule" id="MF_00226"/>
    </source>
</evidence>
<dbReference type="SUPFAM" id="SSF142433">
    <property type="entry name" value="CinA-like"/>
    <property type="match status" value="1"/>
</dbReference>
<dbReference type="InterPro" id="IPR008135">
    <property type="entry name" value="Competence-induced_CinA"/>
</dbReference>
<proteinExistence type="inferred from homology"/>
<dbReference type="AlphaFoldDB" id="A0A395JJZ0"/>
<protein>
    <recommendedName>
        <fullName evidence="1">CinA-like protein</fullName>
    </recommendedName>
</protein>
<dbReference type="NCBIfam" id="TIGR00199">
    <property type="entry name" value="PncC_domain"/>
    <property type="match status" value="1"/>
</dbReference>
<organism evidence="3 4">
    <name type="scientific">Arenicella xantha</name>
    <dbReference type="NCBI Taxonomy" id="644221"/>
    <lineage>
        <taxon>Bacteria</taxon>
        <taxon>Pseudomonadati</taxon>
        <taxon>Pseudomonadota</taxon>
        <taxon>Gammaproteobacteria</taxon>
        <taxon>Arenicellales</taxon>
        <taxon>Arenicellaceae</taxon>
        <taxon>Arenicella</taxon>
    </lineage>
</organism>
<dbReference type="NCBIfam" id="TIGR00177">
    <property type="entry name" value="molyb_syn"/>
    <property type="match status" value="1"/>
</dbReference>
<dbReference type="EMBL" id="QNRT01000004">
    <property type="protein sequence ID" value="RBP49212.1"/>
    <property type="molecule type" value="Genomic_DNA"/>
</dbReference>
<dbReference type="InterPro" id="IPR036425">
    <property type="entry name" value="MoaB/Mog-like_dom_sf"/>
</dbReference>
<dbReference type="RefSeq" id="WP_113955077.1">
    <property type="nucleotide sequence ID" value="NZ_QNRT01000004.1"/>
</dbReference>
<evidence type="ECO:0000313" key="4">
    <source>
        <dbReference type="Proteomes" id="UP000253083"/>
    </source>
</evidence>
<dbReference type="NCBIfam" id="TIGR00200">
    <property type="entry name" value="cinA_nterm"/>
    <property type="match status" value="1"/>
</dbReference>
<dbReference type="PANTHER" id="PTHR13939:SF0">
    <property type="entry name" value="NMN AMIDOHYDROLASE-LIKE PROTEIN YFAY"/>
    <property type="match status" value="1"/>
</dbReference>
<evidence type="ECO:0000259" key="2">
    <source>
        <dbReference type="SMART" id="SM00852"/>
    </source>
</evidence>
<evidence type="ECO:0000313" key="3">
    <source>
        <dbReference type="EMBL" id="RBP49212.1"/>
    </source>
</evidence>
<dbReference type="SUPFAM" id="SSF53218">
    <property type="entry name" value="Molybdenum cofactor biosynthesis proteins"/>
    <property type="match status" value="1"/>
</dbReference>
<comment type="caution">
    <text evidence="3">The sequence shown here is derived from an EMBL/GenBank/DDBJ whole genome shotgun (WGS) entry which is preliminary data.</text>
</comment>
<gene>
    <name evidence="3" type="ORF">DFR28_104140</name>
</gene>
<dbReference type="InParanoid" id="A0A395JJZ0"/>
<reference evidence="3 4" key="1">
    <citation type="submission" date="2018-06" db="EMBL/GenBank/DDBJ databases">
        <title>Genomic Encyclopedia of Type Strains, Phase IV (KMG-IV): sequencing the most valuable type-strain genomes for metagenomic binning, comparative biology and taxonomic classification.</title>
        <authorList>
            <person name="Goeker M."/>
        </authorList>
    </citation>
    <scope>NUCLEOTIDE SEQUENCE [LARGE SCALE GENOMIC DNA]</scope>
    <source>
        <strain evidence="3 4">DSM 24032</strain>
    </source>
</reference>
<dbReference type="Gene3D" id="3.90.950.20">
    <property type="entry name" value="CinA-like"/>
    <property type="match status" value="1"/>
</dbReference>
<dbReference type="HAMAP" id="MF_00226_B">
    <property type="entry name" value="CinA_B"/>
    <property type="match status" value="1"/>
</dbReference>
<name>A0A395JJZ0_9GAMM</name>
<dbReference type="InterPro" id="IPR036653">
    <property type="entry name" value="CinA-like_C"/>
</dbReference>
<dbReference type="SMART" id="SM00852">
    <property type="entry name" value="MoCF_biosynth"/>
    <property type="match status" value="1"/>
</dbReference>
<dbReference type="OrthoDB" id="9801454at2"/>